<evidence type="ECO:0000313" key="3">
    <source>
        <dbReference type="Proteomes" id="UP000606730"/>
    </source>
</evidence>
<evidence type="ECO:0000313" key="2">
    <source>
        <dbReference type="EMBL" id="GGE54386.1"/>
    </source>
</evidence>
<dbReference type="OrthoDB" id="9796125at2"/>
<organism evidence="2 3">
    <name type="scientific">Actibacterium pelagium</name>
    <dbReference type="NCBI Taxonomy" id="2029103"/>
    <lineage>
        <taxon>Bacteria</taxon>
        <taxon>Pseudomonadati</taxon>
        <taxon>Pseudomonadota</taxon>
        <taxon>Alphaproteobacteria</taxon>
        <taxon>Rhodobacterales</taxon>
        <taxon>Roseobacteraceae</taxon>
        <taxon>Actibacterium</taxon>
    </lineage>
</organism>
<accession>A0A917AIX6</accession>
<dbReference type="InterPro" id="IPR025496">
    <property type="entry name" value="DUF4387"/>
</dbReference>
<dbReference type="Proteomes" id="UP000606730">
    <property type="component" value="Unassembled WGS sequence"/>
</dbReference>
<evidence type="ECO:0000259" key="1">
    <source>
        <dbReference type="Pfam" id="PF14330"/>
    </source>
</evidence>
<dbReference type="RefSeq" id="WP_095594170.1">
    <property type="nucleotide sequence ID" value="NZ_BMKN01000002.1"/>
</dbReference>
<comment type="caution">
    <text evidence="2">The sequence shown here is derived from an EMBL/GenBank/DDBJ whole genome shotgun (WGS) entry which is preliminary data.</text>
</comment>
<gene>
    <name evidence="2" type="ORF">GCM10011517_22490</name>
</gene>
<proteinExistence type="predicted"/>
<dbReference type="AlphaFoldDB" id="A0A917AIX6"/>
<dbReference type="Pfam" id="PF14330">
    <property type="entry name" value="DUF4387"/>
    <property type="match status" value="1"/>
</dbReference>
<feature type="domain" description="DUF4387" evidence="1">
    <location>
        <begin position="4"/>
        <end position="91"/>
    </location>
</feature>
<protein>
    <recommendedName>
        <fullName evidence="1">DUF4387 domain-containing protein</fullName>
    </recommendedName>
</protein>
<reference evidence="2" key="2">
    <citation type="submission" date="2020-09" db="EMBL/GenBank/DDBJ databases">
        <authorList>
            <person name="Sun Q."/>
            <person name="Zhou Y."/>
        </authorList>
    </citation>
    <scope>NUCLEOTIDE SEQUENCE</scope>
    <source>
        <strain evidence="2">CGMCC 1.16012</strain>
    </source>
</reference>
<name>A0A917AIX6_9RHOB</name>
<dbReference type="EMBL" id="BMKN01000002">
    <property type="protein sequence ID" value="GGE54386.1"/>
    <property type="molecule type" value="Genomic_DNA"/>
</dbReference>
<sequence length="100" mass="11057">MTTLSDVALKIRSKNAGPFWLTIDIFCETEKAFQQACQIADNDRVASALGTTAADLKRYEIASLNVLKFSLPRPEIQGTRYDRDMHGASFANLLSGLSME</sequence>
<reference evidence="2" key="1">
    <citation type="journal article" date="2014" name="Int. J. Syst. Evol. Microbiol.">
        <title>Complete genome sequence of Corynebacterium casei LMG S-19264T (=DSM 44701T), isolated from a smear-ripened cheese.</title>
        <authorList>
            <consortium name="US DOE Joint Genome Institute (JGI-PGF)"/>
            <person name="Walter F."/>
            <person name="Albersmeier A."/>
            <person name="Kalinowski J."/>
            <person name="Ruckert C."/>
        </authorList>
    </citation>
    <scope>NUCLEOTIDE SEQUENCE</scope>
    <source>
        <strain evidence="2">CGMCC 1.16012</strain>
    </source>
</reference>
<keyword evidence="3" id="KW-1185">Reference proteome</keyword>